<evidence type="ECO:0000313" key="3">
    <source>
        <dbReference type="Proteomes" id="UP001145742"/>
    </source>
</evidence>
<gene>
    <name evidence="2" type="ORF">WISP_69461</name>
</gene>
<organism evidence="2 3">
    <name type="scientific">Willisornis vidua</name>
    <name type="common">Xingu scale-backed antbird</name>
    <dbReference type="NCBI Taxonomy" id="1566151"/>
    <lineage>
        <taxon>Eukaryota</taxon>
        <taxon>Metazoa</taxon>
        <taxon>Chordata</taxon>
        <taxon>Craniata</taxon>
        <taxon>Vertebrata</taxon>
        <taxon>Euteleostomi</taxon>
        <taxon>Archelosauria</taxon>
        <taxon>Archosauria</taxon>
        <taxon>Dinosauria</taxon>
        <taxon>Saurischia</taxon>
        <taxon>Theropoda</taxon>
        <taxon>Coelurosauria</taxon>
        <taxon>Aves</taxon>
        <taxon>Neognathae</taxon>
        <taxon>Neoaves</taxon>
        <taxon>Telluraves</taxon>
        <taxon>Australaves</taxon>
        <taxon>Passeriformes</taxon>
        <taxon>Thamnophilidae</taxon>
        <taxon>Willisornis</taxon>
    </lineage>
</organism>
<comment type="caution">
    <text evidence="2">The sequence shown here is derived from an EMBL/GenBank/DDBJ whole genome shotgun (WGS) entry which is preliminary data.</text>
</comment>
<dbReference type="Proteomes" id="UP001145742">
    <property type="component" value="Unassembled WGS sequence"/>
</dbReference>
<dbReference type="EMBL" id="WHWB01033820">
    <property type="protein sequence ID" value="KAJ7416670.1"/>
    <property type="molecule type" value="Genomic_DNA"/>
</dbReference>
<evidence type="ECO:0000256" key="1">
    <source>
        <dbReference type="SAM" id="MobiDB-lite"/>
    </source>
</evidence>
<keyword evidence="3" id="KW-1185">Reference proteome</keyword>
<accession>A0ABQ9DAU4</accession>
<evidence type="ECO:0000313" key="2">
    <source>
        <dbReference type="EMBL" id="KAJ7416670.1"/>
    </source>
</evidence>
<feature type="region of interest" description="Disordered" evidence="1">
    <location>
        <begin position="111"/>
        <end position="146"/>
    </location>
</feature>
<reference evidence="2" key="1">
    <citation type="submission" date="2019-10" db="EMBL/GenBank/DDBJ databases">
        <authorList>
            <person name="Soares A.E.R."/>
            <person name="Aleixo A."/>
            <person name="Schneider P."/>
            <person name="Miyaki C.Y."/>
            <person name="Schneider M.P."/>
            <person name="Mello C."/>
            <person name="Vasconcelos A.T.R."/>
        </authorList>
    </citation>
    <scope>NUCLEOTIDE SEQUENCE</scope>
    <source>
        <tissue evidence="2">Muscle</tissue>
    </source>
</reference>
<sequence length="146" mass="15928">MLVVTLISPHTGEGPAEDTKIIKGLEHLLYEERLRELGLCSLEKRGLSGYLINAYKCLKGGWQEDGARLFSVVPRDRMRSSGHKLKHKKFLLNMRKNFLALRVAEHLEEAAEGGRGVSSSGDIPNPPGLGSVSPVLSDPAVVGELD</sequence>
<proteinExistence type="predicted"/>
<name>A0ABQ9DAU4_9PASS</name>
<protein>
    <submittedName>
        <fullName evidence="2">Uncharacterized protein</fullName>
    </submittedName>
</protein>